<dbReference type="GO" id="GO:0016538">
    <property type="term" value="F:cyclin-dependent protein serine/threonine kinase regulator activity"/>
    <property type="evidence" value="ECO:0007669"/>
    <property type="project" value="TreeGrafter"/>
</dbReference>
<feature type="region of interest" description="Disordered" evidence="1">
    <location>
        <begin position="97"/>
        <end position="189"/>
    </location>
</feature>
<dbReference type="EMBL" id="MU853380">
    <property type="protein sequence ID" value="KAK4107164.1"/>
    <property type="molecule type" value="Genomic_DNA"/>
</dbReference>
<reference evidence="2" key="2">
    <citation type="submission" date="2023-05" db="EMBL/GenBank/DDBJ databases">
        <authorList>
            <consortium name="Lawrence Berkeley National Laboratory"/>
            <person name="Steindorff A."/>
            <person name="Hensen N."/>
            <person name="Bonometti L."/>
            <person name="Westerberg I."/>
            <person name="Brannstrom I.O."/>
            <person name="Guillou S."/>
            <person name="Cros-Aarteil S."/>
            <person name="Calhoun S."/>
            <person name="Haridas S."/>
            <person name="Kuo A."/>
            <person name="Mondo S."/>
            <person name="Pangilinan J."/>
            <person name="Riley R."/>
            <person name="Labutti K."/>
            <person name="Andreopoulos B."/>
            <person name="Lipzen A."/>
            <person name="Chen C."/>
            <person name="Yanf M."/>
            <person name="Daum C."/>
            <person name="Ng V."/>
            <person name="Clum A."/>
            <person name="Ohm R."/>
            <person name="Martin F."/>
            <person name="Silar P."/>
            <person name="Natvig D."/>
            <person name="Lalanne C."/>
            <person name="Gautier V."/>
            <person name="Ament-Velasquez S.L."/>
            <person name="Kruys A."/>
            <person name="Hutchinson M.I."/>
            <person name="Powell A.J."/>
            <person name="Barry K."/>
            <person name="Miller A.N."/>
            <person name="Grigoriev I.V."/>
            <person name="Debuchy R."/>
            <person name="Gladieux P."/>
            <person name="Thoren M.H."/>
            <person name="Johannesson H."/>
        </authorList>
    </citation>
    <scope>NUCLEOTIDE SEQUENCE</scope>
    <source>
        <strain evidence="2">CBS 508.74</strain>
    </source>
</reference>
<gene>
    <name evidence="2" type="ORF">N656DRAFT_680140</name>
</gene>
<sequence>MLARSPAPTPSVSANASPGSSLANFHYAPAPSPRQASPRVPAAAKSLRQPASSSPASIASTSVPRPKRYVAVDAATQYSPMEPMDYATGTLLSRKAPAVSEPLDPPPVSGPTSMALLGDRPPAATQSPVRPSKAAVVVAKQPITSQALSPSKRRNSQGPGSSSNTAPLDALQTNPTLSKRAKPERAPKILPQRYEHCPVEDMVVLIAHMLGELIETNDTLALKSGHLTRFHSRTAPGISVLDYLHRLAKHATLTPPLLLSMVYYIDRLCALYPDFTINTLTVHRFLITAATVAAKGLSDAFWNNSTYARVGGVKVQELKLLELEFLHRVDWKIVPNPEVLVAYYKGLVDRTPGYTLQAEEGSGESEDIDDSDAVEDD</sequence>
<feature type="compositionally biased region" description="Low complexity" evidence="1">
    <location>
        <begin position="33"/>
        <end position="64"/>
    </location>
</feature>
<dbReference type="RefSeq" id="XP_064664734.1">
    <property type="nucleotide sequence ID" value="XM_064810541.1"/>
</dbReference>
<feature type="region of interest" description="Disordered" evidence="1">
    <location>
        <begin position="1"/>
        <end position="69"/>
    </location>
</feature>
<organism evidence="2 3">
    <name type="scientific">Canariomyces notabilis</name>
    <dbReference type="NCBI Taxonomy" id="2074819"/>
    <lineage>
        <taxon>Eukaryota</taxon>
        <taxon>Fungi</taxon>
        <taxon>Dikarya</taxon>
        <taxon>Ascomycota</taxon>
        <taxon>Pezizomycotina</taxon>
        <taxon>Sordariomycetes</taxon>
        <taxon>Sordariomycetidae</taxon>
        <taxon>Sordariales</taxon>
        <taxon>Chaetomiaceae</taxon>
        <taxon>Canariomyces</taxon>
    </lineage>
</organism>
<dbReference type="CDD" id="cd20558">
    <property type="entry name" value="CYCLIN_ScPCL7-like"/>
    <property type="match status" value="1"/>
</dbReference>
<proteinExistence type="predicted"/>
<dbReference type="SUPFAM" id="SSF47954">
    <property type="entry name" value="Cyclin-like"/>
    <property type="match status" value="1"/>
</dbReference>
<feature type="compositionally biased region" description="Polar residues" evidence="1">
    <location>
        <begin position="10"/>
        <end position="23"/>
    </location>
</feature>
<dbReference type="InterPro" id="IPR013922">
    <property type="entry name" value="Cyclin_PHO80-like"/>
</dbReference>
<dbReference type="GO" id="GO:0019901">
    <property type="term" value="F:protein kinase binding"/>
    <property type="evidence" value="ECO:0007669"/>
    <property type="project" value="InterPro"/>
</dbReference>
<dbReference type="Gene3D" id="1.10.472.10">
    <property type="entry name" value="Cyclin-like"/>
    <property type="match status" value="1"/>
</dbReference>
<dbReference type="GeneID" id="89934666"/>
<dbReference type="Pfam" id="PF08613">
    <property type="entry name" value="Cyclin"/>
    <property type="match status" value="1"/>
</dbReference>
<reference evidence="2" key="1">
    <citation type="journal article" date="2023" name="Mol. Phylogenet. Evol.">
        <title>Genome-scale phylogeny and comparative genomics of the fungal order Sordariales.</title>
        <authorList>
            <person name="Hensen N."/>
            <person name="Bonometti L."/>
            <person name="Westerberg I."/>
            <person name="Brannstrom I.O."/>
            <person name="Guillou S."/>
            <person name="Cros-Aarteil S."/>
            <person name="Calhoun S."/>
            <person name="Haridas S."/>
            <person name="Kuo A."/>
            <person name="Mondo S."/>
            <person name="Pangilinan J."/>
            <person name="Riley R."/>
            <person name="LaButti K."/>
            <person name="Andreopoulos B."/>
            <person name="Lipzen A."/>
            <person name="Chen C."/>
            <person name="Yan M."/>
            <person name="Daum C."/>
            <person name="Ng V."/>
            <person name="Clum A."/>
            <person name="Steindorff A."/>
            <person name="Ohm R.A."/>
            <person name="Martin F."/>
            <person name="Silar P."/>
            <person name="Natvig D.O."/>
            <person name="Lalanne C."/>
            <person name="Gautier V."/>
            <person name="Ament-Velasquez S.L."/>
            <person name="Kruys A."/>
            <person name="Hutchinson M.I."/>
            <person name="Powell A.J."/>
            <person name="Barry K."/>
            <person name="Miller A.N."/>
            <person name="Grigoriev I.V."/>
            <person name="Debuchy R."/>
            <person name="Gladieux P."/>
            <person name="Hiltunen Thoren M."/>
            <person name="Johannesson H."/>
        </authorList>
    </citation>
    <scope>NUCLEOTIDE SEQUENCE</scope>
    <source>
        <strain evidence="2">CBS 508.74</strain>
    </source>
</reference>
<accession>A0AAN6QE82</accession>
<dbReference type="GO" id="GO:0000307">
    <property type="term" value="C:cyclin-dependent protein kinase holoenzyme complex"/>
    <property type="evidence" value="ECO:0007669"/>
    <property type="project" value="TreeGrafter"/>
</dbReference>
<evidence type="ECO:0000313" key="2">
    <source>
        <dbReference type="EMBL" id="KAK4107164.1"/>
    </source>
</evidence>
<protein>
    <submittedName>
        <fullName evidence="2">Cyclin-domain-containing protein</fullName>
    </submittedName>
</protein>
<dbReference type="PANTHER" id="PTHR15615">
    <property type="match status" value="1"/>
</dbReference>
<dbReference type="Proteomes" id="UP001302812">
    <property type="component" value="Unassembled WGS sequence"/>
</dbReference>
<feature type="compositionally biased region" description="Polar residues" evidence="1">
    <location>
        <begin position="156"/>
        <end position="177"/>
    </location>
</feature>
<evidence type="ECO:0000256" key="1">
    <source>
        <dbReference type="SAM" id="MobiDB-lite"/>
    </source>
</evidence>
<dbReference type="InterPro" id="IPR036915">
    <property type="entry name" value="Cyclin-like_sf"/>
</dbReference>
<comment type="caution">
    <text evidence="2">The sequence shown here is derived from an EMBL/GenBank/DDBJ whole genome shotgun (WGS) entry which is preliminary data.</text>
</comment>
<dbReference type="AlphaFoldDB" id="A0AAN6QE82"/>
<evidence type="ECO:0000313" key="3">
    <source>
        <dbReference type="Proteomes" id="UP001302812"/>
    </source>
</evidence>
<dbReference type="PANTHER" id="PTHR15615:SF117">
    <property type="entry name" value="PHO85 CYCLIN PHO80"/>
    <property type="match status" value="1"/>
</dbReference>
<keyword evidence="3" id="KW-1185">Reference proteome</keyword>
<dbReference type="GO" id="GO:0005634">
    <property type="term" value="C:nucleus"/>
    <property type="evidence" value="ECO:0007669"/>
    <property type="project" value="TreeGrafter"/>
</dbReference>
<name>A0AAN6QE82_9PEZI</name>
<feature type="compositionally biased region" description="Acidic residues" evidence="1">
    <location>
        <begin position="361"/>
        <end position="377"/>
    </location>
</feature>
<feature type="region of interest" description="Disordered" evidence="1">
    <location>
        <begin position="355"/>
        <end position="377"/>
    </location>
</feature>
<feature type="non-terminal residue" evidence="2">
    <location>
        <position position="377"/>
    </location>
</feature>